<feature type="region of interest" description="Disordered" evidence="1">
    <location>
        <begin position="213"/>
        <end position="236"/>
    </location>
</feature>
<dbReference type="RefSeq" id="WP_339965591.1">
    <property type="nucleotide sequence ID" value="NZ_JBBHJY010000002.1"/>
</dbReference>
<keyword evidence="5" id="KW-1185">Reference proteome</keyword>
<feature type="compositionally biased region" description="Pro residues" evidence="1">
    <location>
        <begin position="220"/>
        <end position="235"/>
    </location>
</feature>
<evidence type="ECO:0000313" key="5">
    <source>
        <dbReference type="Proteomes" id="UP001379235"/>
    </source>
</evidence>
<proteinExistence type="predicted"/>
<reference evidence="4 5" key="1">
    <citation type="submission" date="2024-03" db="EMBL/GenBank/DDBJ databases">
        <authorList>
            <person name="Jo J.-H."/>
        </authorList>
    </citation>
    <scope>NUCLEOTIDE SEQUENCE [LARGE SCALE GENOMIC DNA]</scope>
    <source>
        <strain evidence="4 5">AS3R-12</strain>
    </source>
</reference>
<gene>
    <name evidence="4" type="ORF">WG900_06160</name>
</gene>
<name>A0ABU8S6A0_9SPHN</name>
<keyword evidence="2" id="KW-1133">Transmembrane helix</keyword>
<sequence length="403" mass="41737">MNRGFKTMAGIRRAGLACVLALLCTTLAPVMAQSVGDFRLQPKETPTTQAQGPVDRDAPVVRPATPTPSPTPTQPVATPSPAATATSAPAASTPSSAPSARPSTAAQPRSNASATSATRSPSTPSVNAPDAEAPLVGSSTEAQAPVVVETSEPSPNAGKALPFDLWWLAIPAVLIVLAGLWFMLRGKRGEAAEYEDYAEAPAEAPPVLAETPPIAKRAPAPKPAAPAPATAPIPDPAQWSGDTLAISLDVGRMSATLVNASLSWRLIVENRGDTPLGPVMVAGDMIAAHGSLPVEQQLATDGQPLELIDDIGVIAPGEQAELRGEFRVPLSSIKPIQAGSALLYIPLARFRVEADEVTTLATFAIGETPPVAKAALLPFRLDLGPRVWAKISQRQVDRQPIAA</sequence>
<dbReference type="Proteomes" id="UP001379235">
    <property type="component" value="Unassembled WGS sequence"/>
</dbReference>
<feature type="region of interest" description="Disordered" evidence="1">
    <location>
        <begin position="43"/>
        <end position="140"/>
    </location>
</feature>
<feature type="signal peptide" evidence="3">
    <location>
        <begin position="1"/>
        <end position="32"/>
    </location>
</feature>
<organism evidence="4 5">
    <name type="scientific">Novosphingobium aquae</name>
    <dbReference type="NCBI Taxonomy" id="3133435"/>
    <lineage>
        <taxon>Bacteria</taxon>
        <taxon>Pseudomonadati</taxon>
        <taxon>Pseudomonadota</taxon>
        <taxon>Alphaproteobacteria</taxon>
        <taxon>Sphingomonadales</taxon>
        <taxon>Sphingomonadaceae</taxon>
        <taxon>Novosphingobium</taxon>
    </lineage>
</organism>
<evidence type="ECO:0000256" key="2">
    <source>
        <dbReference type="SAM" id="Phobius"/>
    </source>
</evidence>
<dbReference type="PRINTS" id="PR01217">
    <property type="entry name" value="PRICHEXTENSN"/>
</dbReference>
<keyword evidence="2" id="KW-0812">Transmembrane</keyword>
<evidence type="ECO:0000256" key="3">
    <source>
        <dbReference type="SAM" id="SignalP"/>
    </source>
</evidence>
<keyword evidence="2" id="KW-0472">Membrane</keyword>
<protein>
    <submittedName>
        <fullName evidence="4">Uncharacterized protein</fullName>
    </submittedName>
</protein>
<evidence type="ECO:0000256" key="1">
    <source>
        <dbReference type="SAM" id="MobiDB-lite"/>
    </source>
</evidence>
<accession>A0ABU8S6A0</accession>
<feature type="compositionally biased region" description="Low complexity" evidence="1">
    <location>
        <begin position="74"/>
        <end position="125"/>
    </location>
</feature>
<dbReference type="EMBL" id="JBBHJY010000002">
    <property type="protein sequence ID" value="MEJ6009498.1"/>
    <property type="molecule type" value="Genomic_DNA"/>
</dbReference>
<feature type="chain" id="PRO_5045491654" evidence="3">
    <location>
        <begin position="33"/>
        <end position="403"/>
    </location>
</feature>
<keyword evidence="3" id="KW-0732">Signal</keyword>
<evidence type="ECO:0000313" key="4">
    <source>
        <dbReference type="EMBL" id="MEJ6009498.1"/>
    </source>
</evidence>
<comment type="caution">
    <text evidence="4">The sequence shown here is derived from an EMBL/GenBank/DDBJ whole genome shotgun (WGS) entry which is preliminary data.</text>
</comment>
<feature type="transmembrane region" description="Helical" evidence="2">
    <location>
        <begin position="165"/>
        <end position="184"/>
    </location>
</feature>